<comment type="caution">
    <text evidence="2">The sequence shown here is derived from an EMBL/GenBank/DDBJ whole genome shotgun (WGS) entry which is preliminary data.</text>
</comment>
<keyword evidence="3" id="KW-1185">Reference proteome</keyword>
<keyword evidence="1" id="KW-0732">Signal</keyword>
<feature type="signal peptide" evidence="1">
    <location>
        <begin position="1"/>
        <end position="17"/>
    </location>
</feature>
<gene>
    <name evidence="2" type="ORF">Glove_541g16</name>
</gene>
<reference evidence="2 3" key="1">
    <citation type="submission" date="2018-08" db="EMBL/GenBank/DDBJ databases">
        <title>Genome and evolution of the arbuscular mycorrhizal fungus Diversispora epigaea (formerly Glomus versiforme) and its bacterial endosymbionts.</title>
        <authorList>
            <person name="Sun X."/>
            <person name="Fei Z."/>
            <person name="Harrison M."/>
        </authorList>
    </citation>
    <scope>NUCLEOTIDE SEQUENCE [LARGE SCALE GENOMIC DNA]</scope>
    <source>
        <strain evidence="2 3">IT104</strain>
    </source>
</reference>
<evidence type="ECO:0000313" key="3">
    <source>
        <dbReference type="Proteomes" id="UP000266861"/>
    </source>
</evidence>
<dbReference type="AlphaFoldDB" id="A0A397GCP6"/>
<name>A0A397GCP6_9GLOM</name>
<organism evidence="2 3">
    <name type="scientific">Diversispora epigaea</name>
    <dbReference type="NCBI Taxonomy" id="1348612"/>
    <lineage>
        <taxon>Eukaryota</taxon>
        <taxon>Fungi</taxon>
        <taxon>Fungi incertae sedis</taxon>
        <taxon>Mucoromycota</taxon>
        <taxon>Glomeromycotina</taxon>
        <taxon>Glomeromycetes</taxon>
        <taxon>Diversisporales</taxon>
        <taxon>Diversisporaceae</taxon>
        <taxon>Diversispora</taxon>
    </lineage>
</organism>
<evidence type="ECO:0000256" key="1">
    <source>
        <dbReference type="SAM" id="SignalP"/>
    </source>
</evidence>
<evidence type="ECO:0000313" key="2">
    <source>
        <dbReference type="EMBL" id="RHZ48802.1"/>
    </source>
</evidence>
<dbReference type="EMBL" id="PQFF01000460">
    <property type="protein sequence ID" value="RHZ48802.1"/>
    <property type="molecule type" value="Genomic_DNA"/>
</dbReference>
<dbReference type="OrthoDB" id="2365705at2759"/>
<feature type="chain" id="PRO_5017300976" evidence="1">
    <location>
        <begin position="18"/>
        <end position="100"/>
    </location>
</feature>
<proteinExistence type="predicted"/>
<accession>A0A397GCP6</accession>
<dbReference type="Proteomes" id="UP000266861">
    <property type="component" value="Unassembled WGS sequence"/>
</dbReference>
<protein>
    <submittedName>
        <fullName evidence="2">Uncharacterized protein</fullName>
    </submittedName>
</protein>
<sequence length="100" mass="11204">MTISLLLLDVFIPVLKSVTIRSPSRIYKKKIAVTDNTTFSSLISFAIKKSLPLGKQFVIRAPDGLEYIPDDFVRTVVTGVEHAEIILTIEYIGPIDFDCF</sequence>